<dbReference type="EMBL" id="MOOB01000229">
    <property type="protein sequence ID" value="OQE64094.1"/>
    <property type="molecule type" value="Genomic_DNA"/>
</dbReference>
<evidence type="ECO:0000313" key="1">
    <source>
        <dbReference type="EMBL" id="OQE64094.1"/>
    </source>
</evidence>
<keyword evidence="2" id="KW-1185">Reference proteome</keyword>
<feature type="non-terminal residue" evidence="1">
    <location>
        <position position="1"/>
    </location>
</feature>
<sequence length="187" mass="20486">SDIDIYISAPALIHAGCETFASNLTISTFIIPRRLSHRSGLAEPDNPSPPRLLSAFDGPTTYVEDTGDVPQPSDESSICIVDFVWTHGATRRPSLWFNFTCSVCSSCRGQGCGHRVHCWLQGIPESPALGYTQIYHIHADNRDADTGSIAGSKASQKAQPSAIRRSTIFMLLSVCKWLSPYMSAWKL</sequence>
<name>A0A1V6WMH5_PENNA</name>
<reference evidence="2" key="1">
    <citation type="journal article" date="2017" name="Nat. Microbiol.">
        <title>Global analysis of biosynthetic gene clusters reveals vast potential of secondary metabolite production in Penicillium species.</title>
        <authorList>
            <person name="Nielsen J.C."/>
            <person name="Grijseels S."/>
            <person name="Prigent S."/>
            <person name="Ji B."/>
            <person name="Dainat J."/>
            <person name="Nielsen K.F."/>
            <person name="Frisvad J.C."/>
            <person name="Workman M."/>
            <person name="Nielsen J."/>
        </authorList>
    </citation>
    <scope>NUCLEOTIDE SEQUENCE [LARGE SCALE GENOMIC DNA]</scope>
    <source>
        <strain evidence="2">IBT 13039</strain>
    </source>
</reference>
<dbReference type="AlphaFoldDB" id="A0A1V6WMH5"/>
<accession>A0A1V6WMH5</accession>
<gene>
    <name evidence="1" type="ORF">PENNAL_c0229G06360</name>
</gene>
<dbReference type="Proteomes" id="UP000191691">
    <property type="component" value="Unassembled WGS sequence"/>
</dbReference>
<organism evidence="1 2">
    <name type="scientific">Penicillium nalgiovense</name>
    <dbReference type="NCBI Taxonomy" id="60175"/>
    <lineage>
        <taxon>Eukaryota</taxon>
        <taxon>Fungi</taxon>
        <taxon>Dikarya</taxon>
        <taxon>Ascomycota</taxon>
        <taxon>Pezizomycotina</taxon>
        <taxon>Eurotiomycetes</taxon>
        <taxon>Eurotiomycetidae</taxon>
        <taxon>Eurotiales</taxon>
        <taxon>Aspergillaceae</taxon>
        <taxon>Penicillium</taxon>
    </lineage>
</organism>
<comment type="caution">
    <text evidence="1">The sequence shown here is derived from an EMBL/GenBank/DDBJ whole genome shotgun (WGS) entry which is preliminary data.</text>
</comment>
<evidence type="ECO:0000313" key="2">
    <source>
        <dbReference type="Proteomes" id="UP000191691"/>
    </source>
</evidence>
<protein>
    <submittedName>
        <fullName evidence="1">Uncharacterized protein</fullName>
    </submittedName>
</protein>
<proteinExistence type="predicted"/>